<protein>
    <submittedName>
        <fullName evidence="2">HD domain-containing protein</fullName>
    </submittedName>
</protein>
<dbReference type="PANTHER" id="PTHR45228:SF1">
    <property type="entry name" value="CYCLIC DI-GMP PHOSPHODIESTERASE TM_0186"/>
    <property type="match status" value="1"/>
</dbReference>
<sequence>MSLFNNISRFFDNGVAEKTNVHEDLLRSLLVMAWMVEARDPYTGGHLWRVSRFSHLLASESGLPDADVARIALGGFLHDLGKIGVPDHILNKTGKLTDEEYAVIKTHPEVGWRTLAGHPLAGLAEVAIRSHHETPNGKGYPKGLSGSDIPVDARIVGICDAFDAMTSTRPYRREMPIKKALAIIEENLGSQFDRDFGERFLALGAADQLDHIVGHSDAGIPLHECVMCGPTLVLRKGQVAGEHVYCRNCTGEYLVEDKEGLLVTTPTQRMGSAEDLEPEVDTDLIARVVRESARALLL</sequence>
<dbReference type="PANTHER" id="PTHR45228">
    <property type="entry name" value="CYCLIC DI-GMP PHOSPHODIESTERASE TM_0186-RELATED"/>
    <property type="match status" value="1"/>
</dbReference>
<evidence type="ECO:0000313" key="3">
    <source>
        <dbReference type="Proteomes" id="UP000185999"/>
    </source>
</evidence>
<dbReference type="SUPFAM" id="SSF109604">
    <property type="entry name" value="HD-domain/PDEase-like"/>
    <property type="match status" value="1"/>
</dbReference>
<keyword evidence="3" id="KW-1185">Reference proteome</keyword>
<gene>
    <name evidence="2" type="ORF">SAMN05421760_103197</name>
</gene>
<organism evidence="2 3">
    <name type="scientific">Neptunomonas antarctica</name>
    <dbReference type="NCBI Taxonomy" id="619304"/>
    <lineage>
        <taxon>Bacteria</taxon>
        <taxon>Pseudomonadati</taxon>
        <taxon>Pseudomonadota</taxon>
        <taxon>Gammaproteobacteria</taxon>
        <taxon>Oceanospirillales</taxon>
        <taxon>Oceanospirillaceae</taxon>
        <taxon>Neptunomonas</taxon>
    </lineage>
</organism>
<dbReference type="EMBL" id="FTOE01000003">
    <property type="protein sequence ID" value="SIS68320.1"/>
    <property type="molecule type" value="Genomic_DNA"/>
</dbReference>
<dbReference type="CDD" id="cd00077">
    <property type="entry name" value="HDc"/>
    <property type="match status" value="1"/>
</dbReference>
<dbReference type="PROSITE" id="PS51832">
    <property type="entry name" value="HD_GYP"/>
    <property type="match status" value="1"/>
</dbReference>
<name>A0A1N7L3Q8_9GAMM</name>
<dbReference type="InterPro" id="IPR037522">
    <property type="entry name" value="HD_GYP_dom"/>
</dbReference>
<dbReference type="OrthoDB" id="9816273at2"/>
<feature type="domain" description="HD-GYP" evidence="1">
    <location>
        <begin position="21"/>
        <end position="216"/>
    </location>
</feature>
<dbReference type="RefSeq" id="WP_054340542.1">
    <property type="nucleotide sequence ID" value="NZ_FTOE01000003.1"/>
</dbReference>
<dbReference type="AlphaFoldDB" id="A0A1N7L3Q8"/>
<dbReference type="InterPro" id="IPR052020">
    <property type="entry name" value="Cyclic_di-GMP/3'3'-cGAMP_PDE"/>
</dbReference>
<accession>A0A1N7L3Q8</accession>
<dbReference type="SMART" id="SM00471">
    <property type="entry name" value="HDc"/>
    <property type="match status" value="1"/>
</dbReference>
<dbReference type="Gene3D" id="1.10.3210.10">
    <property type="entry name" value="Hypothetical protein af1432"/>
    <property type="match status" value="1"/>
</dbReference>
<reference evidence="3" key="1">
    <citation type="submission" date="2017-01" db="EMBL/GenBank/DDBJ databases">
        <authorList>
            <person name="Varghese N."/>
            <person name="Submissions S."/>
        </authorList>
    </citation>
    <scope>NUCLEOTIDE SEQUENCE [LARGE SCALE GENOMIC DNA]</scope>
    <source>
        <strain evidence="3">DSM 22306</strain>
    </source>
</reference>
<dbReference type="InterPro" id="IPR003607">
    <property type="entry name" value="HD/PDEase_dom"/>
</dbReference>
<proteinExistence type="predicted"/>
<dbReference type="STRING" id="619304.SAMN05421760_103197"/>
<dbReference type="GO" id="GO:0008081">
    <property type="term" value="F:phosphoric diester hydrolase activity"/>
    <property type="evidence" value="ECO:0007669"/>
    <property type="project" value="UniProtKB-ARBA"/>
</dbReference>
<evidence type="ECO:0000313" key="2">
    <source>
        <dbReference type="EMBL" id="SIS68320.1"/>
    </source>
</evidence>
<dbReference type="Pfam" id="PF13487">
    <property type="entry name" value="HD_5"/>
    <property type="match status" value="1"/>
</dbReference>
<dbReference type="Proteomes" id="UP000185999">
    <property type="component" value="Unassembled WGS sequence"/>
</dbReference>
<evidence type="ECO:0000259" key="1">
    <source>
        <dbReference type="PROSITE" id="PS51832"/>
    </source>
</evidence>